<dbReference type="EMBL" id="LT629693">
    <property type="protein sequence ID" value="SDK40656.1"/>
    <property type="molecule type" value="Genomic_DNA"/>
</dbReference>
<evidence type="ECO:0008006" key="4">
    <source>
        <dbReference type="Google" id="ProtNLM"/>
    </source>
</evidence>
<proteinExistence type="predicted"/>
<organism evidence="2 3">
    <name type="scientific">Bradyrhizobium ottawaense</name>
    <dbReference type="NCBI Taxonomy" id="931866"/>
    <lineage>
        <taxon>Bacteria</taxon>
        <taxon>Pseudomonadati</taxon>
        <taxon>Pseudomonadota</taxon>
        <taxon>Alphaproteobacteria</taxon>
        <taxon>Hyphomicrobiales</taxon>
        <taxon>Nitrobacteraceae</taxon>
        <taxon>Bradyrhizobium</taxon>
    </lineage>
</organism>
<evidence type="ECO:0000313" key="3">
    <source>
        <dbReference type="Proteomes" id="UP000198803"/>
    </source>
</evidence>
<sequence length="113" mass="12004">MNGAKGFRAREAAANYRYRDRRLVSNDVRAARAATLPGTSFHGEADEDDAVAVKAAEVVPAETEKVEIEPATAEQASGDTTETPVEAEPAKDETSENGDKAGKGKKNKNKDKG</sequence>
<feature type="compositionally biased region" description="Polar residues" evidence="1">
    <location>
        <begin position="74"/>
        <end position="83"/>
    </location>
</feature>
<evidence type="ECO:0000256" key="1">
    <source>
        <dbReference type="SAM" id="MobiDB-lite"/>
    </source>
</evidence>
<feature type="region of interest" description="Disordered" evidence="1">
    <location>
        <begin position="61"/>
        <end position="113"/>
    </location>
</feature>
<reference evidence="2 3" key="1">
    <citation type="submission" date="2016-10" db="EMBL/GenBank/DDBJ databases">
        <authorList>
            <person name="Varghese N."/>
            <person name="Submissions S."/>
        </authorList>
    </citation>
    <scope>NUCLEOTIDE SEQUENCE [LARGE SCALE GENOMIC DNA]</scope>
    <source>
        <strain evidence="2 3">GAS524</strain>
    </source>
</reference>
<gene>
    <name evidence="2" type="ORF">SAMN05444163_8038</name>
</gene>
<keyword evidence="3" id="KW-1185">Reference proteome</keyword>
<name>A0ABY0QH48_9BRAD</name>
<protein>
    <recommendedName>
        <fullName evidence="4">DUF4167 domain-containing protein</fullName>
    </recommendedName>
</protein>
<evidence type="ECO:0000313" key="2">
    <source>
        <dbReference type="EMBL" id="SDK40656.1"/>
    </source>
</evidence>
<feature type="compositionally biased region" description="Basic and acidic residues" evidence="1">
    <location>
        <begin position="88"/>
        <end position="102"/>
    </location>
</feature>
<feature type="compositionally biased region" description="Basic residues" evidence="1">
    <location>
        <begin position="103"/>
        <end position="113"/>
    </location>
</feature>
<accession>A0ABY0QH48</accession>
<dbReference type="Proteomes" id="UP000198803">
    <property type="component" value="Chromosome I"/>
</dbReference>
<dbReference type="RefSeq" id="WP_157793771.1">
    <property type="nucleotide sequence ID" value="NZ_LT629693.1"/>
</dbReference>